<evidence type="ECO:0000313" key="2">
    <source>
        <dbReference type="EMBL" id="KAK9833318.1"/>
    </source>
</evidence>
<comment type="caution">
    <text evidence="2">The sequence shown here is derived from an EMBL/GenBank/DDBJ whole genome shotgun (WGS) entry which is preliminary data.</text>
</comment>
<evidence type="ECO:0000256" key="1">
    <source>
        <dbReference type="SAM" id="MobiDB-lite"/>
    </source>
</evidence>
<protein>
    <submittedName>
        <fullName evidence="2">Uncharacterized protein</fullName>
    </submittedName>
</protein>
<organism evidence="2 3">
    <name type="scientific">Elliptochloris bilobata</name>
    <dbReference type="NCBI Taxonomy" id="381761"/>
    <lineage>
        <taxon>Eukaryota</taxon>
        <taxon>Viridiplantae</taxon>
        <taxon>Chlorophyta</taxon>
        <taxon>core chlorophytes</taxon>
        <taxon>Trebouxiophyceae</taxon>
        <taxon>Trebouxiophyceae incertae sedis</taxon>
        <taxon>Elliptochloris clade</taxon>
        <taxon>Elliptochloris</taxon>
    </lineage>
</organism>
<sequence length="71" mass="7908">MDDGSQGTEAPQAGKAPHTELVLAATGPFKREQMDDECTICSAPLRALKRFQFCRLWRLEELKANSRVMGV</sequence>
<dbReference type="EMBL" id="JALJOU010000037">
    <property type="protein sequence ID" value="KAK9833318.1"/>
    <property type="molecule type" value="Genomic_DNA"/>
</dbReference>
<accession>A0AAW1RI24</accession>
<feature type="region of interest" description="Disordered" evidence="1">
    <location>
        <begin position="1"/>
        <end position="20"/>
    </location>
</feature>
<reference evidence="2 3" key="1">
    <citation type="journal article" date="2024" name="Nat. Commun.">
        <title>Phylogenomics reveals the evolutionary origins of lichenization in chlorophyte algae.</title>
        <authorList>
            <person name="Puginier C."/>
            <person name="Libourel C."/>
            <person name="Otte J."/>
            <person name="Skaloud P."/>
            <person name="Haon M."/>
            <person name="Grisel S."/>
            <person name="Petersen M."/>
            <person name="Berrin J.G."/>
            <person name="Delaux P.M."/>
            <person name="Dal Grande F."/>
            <person name="Keller J."/>
        </authorList>
    </citation>
    <scope>NUCLEOTIDE SEQUENCE [LARGE SCALE GENOMIC DNA]</scope>
    <source>
        <strain evidence="2 3">SAG 245.80</strain>
    </source>
</reference>
<proteinExistence type="predicted"/>
<evidence type="ECO:0000313" key="3">
    <source>
        <dbReference type="Proteomes" id="UP001445335"/>
    </source>
</evidence>
<dbReference type="AlphaFoldDB" id="A0AAW1RI24"/>
<keyword evidence="3" id="KW-1185">Reference proteome</keyword>
<name>A0AAW1RI24_9CHLO</name>
<gene>
    <name evidence="2" type="ORF">WJX81_005878</name>
</gene>
<dbReference type="Proteomes" id="UP001445335">
    <property type="component" value="Unassembled WGS sequence"/>
</dbReference>